<dbReference type="RefSeq" id="WP_231329066.1">
    <property type="nucleotide sequence ID" value="NZ_CP059572.1"/>
</dbReference>
<name>A0ABX8QYG3_9ACTN</name>
<feature type="region of interest" description="Disordered" evidence="1">
    <location>
        <begin position="1"/>
        <end position="22"/>
    </location>
</feature>
<dbReference type="Proteomes" id="UP001049518">
    <property type="component" value="Chromosome"/>
</dbReference>
<protein>
    <submittedName>
        <fullName evidence="2">Uncharacterized protein</fullName>
    </submittedName>
</protein>
<keyword evidence="3" id="KW-1185">Reference proteome</keyword>
<proteinExistence type="predicted"/>
<evidence type="ECO:0000256" key="1">
    <source>
        <dbReference type="SAM" id="MobiDB-lite"/>
    </source>
</evidence>
<reference evidence="2" key="1">
    <citation type="submission" date="2020-07" db="EMBL/GenBank/DDBJ databases">
        <authorList>
            <person name="Tarantini F.S."/>
            <person name="Hong K.W."/>
            <person name="Chan K.G."/>
        </authorList>
    </citation>
    <scope>NUCLEOTIDE SEQUENCE</scope>
    <source>
        <strain evidence="2">32-07</strain>
    </source>
</reference>
<evidence type="ECO:0000313" key="3">
    <source>
        <dbReference type="Proteomes" id="UP001049518"/>
    </source>
</evidence>
<organism evidence="2 3">
    <name type="scientific">Actinomadura graeca</name>
    <dbReference type="NCBI Taxonomy" id="2750812"/>
    <lineage>
        <taxon>Bacteria</taxon>
        <taxon>Bacillati</taxon>
        <taxon>Actinomycetota</taxon>
        <taxon>Actinomycetes</taxon>
        <taxon>Streptosporangiales</taxon>
        <taxon>Thermomonosporaceae</taxon>
        <taxon>Actinomadura</taxon>
    </lineage>
</organism>
<evidence type="ECO:0000313" key="2">
    <source>
        <dbReference type="EMBL" id="QXJ23381.1"/>
    </source>
</evidence>
<gene>
    <name evidence="2" type="ORF">AGRA3207_004525</name>
</gene>
<accession>A0ABX8QYG3</accession>
<dbReference type="EMBL" id="CP059572">
    <property type="protein sequence ID" value="QXJ23381.1"/>
    <property type="molecule type" value="Genomic_DNA"/>
</dbReference>
<sequence>MSGWFPRLRDRGADDAPPPAQPRHHLLCGVDISGYSRHDQKTQMFLRHSMYKIIKDARRAARIPPWRCQSGDRGDGILIVADSGIGPEMMFPAFVERAKKGVRDHNACAARDERERMRLRMAVHAGYLQKDSRGFSGDAANHVARLLDAPALKGRMDEWRADFAVVVSEALYREVSGYHLIDPGAAFPIPVDVKETHGRAWAIIL</sequence>